<proteinExistence type="predicted"/>
<dbReference type="Gene3D" id="2.40.50.100">
    <property type="match status" value="2"/>
</dbReference>
<feature type="region of interest" description="Disordered" evidence="4">
    <location>
        <begin position="422"/>
        <end position="442"/>
    </location>
</feature>
<evidence type="ECO:0000259" key="5">
    <source>
        <dbReference type="Pfam" id="PF25954"/>
    </source>
</evidence>
<dbReference type="KEGG" id="llh:I41_38670"/>
<evidence type="ECO:0000256" key="2">
    <source>
        <dbReference type="ARBA" id="ARBA00023054"/>
    </source>
</evidence>
<name>A0A517U232_9BACT</name>
<dbReference type="GO" id="GO:1990961">
    <property type="term" value="P:xenobiotic detoxification by transmembrane export across the plasma membrane"/>
    <property type="evidence" value="ECO:0007669"/>
    <property type="project" value="InterPro"/>
</dbReference>
<sequence length="442" mass="47764">MKTVLSIALFLSLVAAGVKFYGDYGGGTPETLFRTGAVERGDLILTVEATGTLEPEEVVDVGAQVVGRIRSFGLDPRGETDPAFKNKPVDYRSEVKEGTILAMIDDSVYLAQRNQARAAFERAKADLVQFEARLAQTNAEWQRAQRLRTISVSGISATGQGEGVTLRGISDADFVLAKSNYEVAKANIEVGKAVIAQQQSTLDLAETNLGYTVIKSPVEGTILDRRVNIGQTVVASLNAPSLFLIAKDLRRMQVWASVNEADIGGLKVGTPVSFTVDAFPSESFRGVVEQVRLNAKMTQNVVVYTVVVSTDNADLKLLPYLTATLQFEIARREQVLTVPNAALRYEPPTELIAAEAVSAPSADDSDDAHSPDDSRGRIWVRRTSGLVPIEVTLGVSDRARTEVSADELTEGLEVVLGVQTTEAAEQVNNPFAPKMPRSRPRS</sequence>
<dbReference type="InterPro" id="IPR030190">
    <property type="entry name" value="MacA_alpha-hairpin_sf"/>
</dbReference>
<feature type="compositionally biased region" description="Basic and acidic residues" evidence="4">
    <location>
        <begin position="367"/>
        <end position="376"/>
    </location>
</feature>
<feature type="region of interest" description="Disordered" evidence="4">
    <location>
        <begin position="357"/>
        <end position="376"/>
    </location>
</feature>
<evidence type="ECO:0000256" key="1">
    <source>
        <dbReference type="ARBA" id="ARBA00004196"/>
    </source>
</evidence>
<dbReference type="Pfam" id="PF25954">
    <property type="entry name" value="Beta-barrel_RND_2"/>
    <property type="match status" value="1"/>
</dbReference>
<dbReference type="Gene3D" id="2.40.30.170">
    <property type="match status" value="1"/>
</dbReference>
<dbReference type="AlphaFoldDB" id="A0A517U232"/>
<protein>
    <submittedName>
        <fullName evidence="6">Macrolide export protein MacA</fullName>
    </submittedName>
</protein>
<organism evidence="6 7">
    <name type="scientific">Lacipirellula limnantheis</name>
    <dbReference type="NCBI Taxonomy" id="2528024"/>
    <lineage>
        <taxon>Bacteria</taxon>
        <taxon>Pseudomonadati</taxon>
        <taxon>Planctomycetota</taxon>
        <taxon>Planctomycetia</taxon>
        <taxon>Pirellulales</taxon>
        <taxon>Lacipirellulaceae</taxon>
        <taxon>Lacipirellula</taxon>
    </lineage>
</organism>
<dbReference type="PANTHER" id="PTHR32347">
    <property type="entry name" value="EFFLUX SYSTEM COMPONENT YKNX-RELATED"/>
    <property type="match status" value="1"/>
</dbReference>
<dbReference type="InterPro" id="IPR058792">
    <property type="entry name" value="Beta-barrel_RND_2"/>
</dbReference>
<reference evidence="6 7" key="1">
    <citation type="submission" date="2019-02" db="EMBL/GenBank/DDBJ databases">
        <title>Deep-cultivation of Planctomycetes and their phenomic and genomic characterization uncovers novel biology.</title>
        <authorList>
            <person name="Wiegand S."/>
            <person name="Jogler M."/>
            <person name="Boedeker C."/>
            <person name="Pinto D."/>
            <person name="Vollmers J."/>
            <person name="Rivas-Marin E."/>
            <person name="Kohn T."/>
            <person name="Peeters S.H."/>
            <person name="Heuer A."/>
            <person name="Rast P."/>
            <person name="Oberbeckmann S."/>
            <person name="Bunk B."/>
            <person name="Jeske O."/>
            <person name="Meyerdierks A."/>
            <person name="Storesund J.E."/>
            <person name="Kallscheuer N."/>
            <person name="Luecker S."/>
            <person name="Lage O.M."/>
            <person name="Pohl T."/>
            <person name="Merkel B.J."/>
            <person name="Hornburger P."/>
            <person name="Mueller R.-W."/>
            <person name="Bruemmer F."/>
            <person name="Labrenz M."/>
            <person name="Spormann A.M."/>
            <person name="Op den Camp H."/>
            <person name="Overmann J."/>
            <person name="Amann R."/>
            <person name="Jetten M.S.M."/>
            <person name="Mascher T."/>
            <person name="Medema M.H."/>
            <person name="Devos D.P."/>
            <person name="Kaster A.-K."/>
            <person name="Ovreas L."/>
            <person name="Rohde M."/>
            <person name="Galperin M.Y."/>
            <person name="Jogler C."/>
        </authorList>
    </citation>
    <scope>NUCLEOTIDE SEQUENCE [LARGE SCALE GENOMIC DNA]</scope>
    <source>
        <strain evidence="6 7">I41</strain>
    </source>
</reference>
<evidence type="ECO:0000313" key="6">
    <source>
        <dbReference type="EMBL" id="QDT74670.1"/>
    </source>
</evidence>
<dbReference type="PANTHER" id="PTHR32347:SF14">
    <property type="entry name" value="EFFLUX SYSTEM COMPONENT YKNX-RELATED"/>
    <property type="match status" value="1"/>
</dbReference>
<dbReference type="SUPFAM" id="SSF111369">
    <property type="entry name" value="HlyD-like secretion proteins"/>
    <property type="match status" value="1"/>
</dbReference>
<evidence type="ECO:0000256" key="4">
    <source>
        <dbReference type="SAM" id="MobiDB-lite"/>
    </source>
</evidence>
<dbReference type="EMBL" id="CP036339">
    <property type="protein sequence ID" value="QDT74670.1"/>
    <property type="molecule type" value="Genomic_DNA"/>
</dbReference>
<evidence type="ECO:0000256" key="3">
    <source>
        <dbReference type="SAM" id="Coils"/>
    </source>
</evidence>
<dbReference type="Proteomes" id="UP000317909">
    <property type="component" value="Chromosome"/>
</dbReference>
<accession>A0A517U232</accession>
<gene>
    <name evidence="6" type="primary">macA_2</name>
    <name evidence="6" type="ORF">I41_38670</name>
</gene>
<dbReference type="InterPro" id="IPR050465">
    <property type="entry name" value="UPF0194_transport"/>
</dbReference>
<evidence type="ECO:0000313" key="7">
    <source>
        <dbReference type="Proteomes" id="UP000317909"/>
    </source>
</evidence>
<dbReference type="OrthoDB" id="9809068at2"/>
<dbReference type="GO" id="GO:1990195">
    <property type="term" value="C:macrolide transmembrane transporter complex"/>
    <property type="evidence" value="ECO:0007669"/>
    <property type="project" value="InterPro"/>
</dbReference>
<keyword evidence="7" id="KW-1185">Reference proteome</keyword>
<dbReference type="GO" id="GO:0030313">
    <property type="term" value="C:cell envelope"/>
    <property type="evidence" value="ECO:0007669"/>
    <property type="project" value="UniProtKB-SubCell"/>
</dbReference>
<feature type="domain" description="CusB-like beta-barrel" evidence="5">
    <location>
        <begin position="254"/>
        <end position="328"/>
    </location>
</feature>
<dbReference type="Gene3D" id="6.10.140.1990">
    <property type="match status" value="1"/>
</dbReference>
<comment type="subcellular location">
    <subcellularLocation>
        <location evidence="1">Cell envelope</location>
    </subcellularLocation>
</comment>
<keyword evidence="2 3" id="KW-0175">Coiled coil</keyword>
<dbReference type="GO" id="GO:0019898">
    <property type="term" value="C:extrinsic component of membrane"/>
    <property type="evidence" value="ECO:0007669"/>
    <property type="project" value="InterPro"/>
</dbReference>
<dbReference type="RefSeq" id="WP_145434415.1">
    <property type="nucleotide sequence ID" value="NZ_CP036339.1"/>
</dbReference>
<feature type="coiled-coil region" evidence="3">
    <location>
        <begin position="113"/>
        <end position="140"/>
    </location>
</feature>